<dbReference type="SUPFAM" id="SSF50090">
    <property type="entry name" value="Electron transport accessory proteins"/>
    <property type="match status" value="1"/>
</dbReference>
<reference evidence="2 3" key="1">
    <citation type="journal article" date="2020" name="Insects">
        <title>Bacteria Belonging to Pseudomonas typographi sp. nov. from the Bark Beetle Ips typographus Have Genomic Potential to Aid in the Host Ecology.</title>
        <authorList>
            <person name="Peral-Aranega E."/>
            <person name="Saati-Santamaria Z."/>
            <person name="Kolarik M."/>
            <person name="Rivas R."/>
            <person name="Garcia-Fraile P."/>
        </authorList>
    </citation>
    <scope>NUCLEOTIDE SEQUENCE [LARGE SCALE GENOMIC DNA]</scope>
    <source>
        <strain evidence="2 3">CA3A</strain>
    </source>
</reference>
<name>A0ABR7YZV3_9PSED</name>
<proteinExistence type="predicted"/>
<evidence type="ECO:0000313" key="2">
    <source>
        <dbReference type="EMBL" id="MBD1598759.1"/>
    </source>
</evidence>
<evidence type="ECO:0000259" key="1">
    <source>
        <dbReference type="Pfam" id="PF21006"/>
    </source>
</evidence>
<evidence type="ECO:0000313" key="3">
    <source>
        <dbReference type="Proteomes" id="UP000805841"/>
    </source>
</evidence>
<keyword evidence="3" id="KW-1185">Reference proteome</keyword>
<dbReference type="Proteomes" id="UP000805841">
    <property type="component" value="Unassembled WGS sequence"/>
</dbReference>
<dbReference type="RefSeq" id="WP_190419390.1">
    <property type="nucleotide sequence ID" value="NZ_JAAOCA010000008.1"/>
</dbReference>
<dbReference type="EMBL" id="JAAOCA010000008">
    <property type="protein sequence ID" value="MBD1598759.1"/>
    <property type="molecule type" value="Genomic_DNA"/>
</dbReference>
<dbReference type="Gene3D" id="1.10.472.20">
    <property type="entry name" value="Nitrile hydratase, beta subunit"/>
    <property type="match status" value="1"/>
</dbReference>
<feature type="domain" description="Nitrile hydratase beta subunit-like N-terminal" evidence="1">
    <location>
        <begin position="21"/>
        <end position="111"/>
    </location>
</feature>
<gene>
    <name evidence="2" type="ORF">HAQ05_08575</name>
</gene>
<dbReference type="Pfam" id="PF21006">
    <property type="entry name" value="NHase_beta_N"/>
    <property type="match status" value="1"/>
</dbReference>
<dbReference type="InterPro" id="IPR023808">
    <property type="entry name" value="Nitrile_Hydratase_acc_put"/>
</dbReference>
<sequence>MSNDSRATIPTMDGVVAYPRKNGEPVFDAPWQSRAFGMVVNLHTQGAYPWDEFKQRLIQHVAQGDRAAACAAAPAANPGYYDQWVAAFCDLLIDKHLISPDEMDQRVNDFKTGVRQQVY</sequence>
<dbReference type="InterPro" id="IPR008990">
    <property type="entry name" value="Elect_transpt_acc-like_dom_sf"/>
</dbReference>
<protein>
    <submittedName>
        <fullName evidence="2">Nitrile hydratase accessory protein</fullName>
    </submittedName>
</protein>
<comment type="caution">
    <text evidence="2">The sequence shown here is derived from an EMBL/GenBank/DDBJ whole genome shotgun (WGS) entry which is preliminary data.</text>
</comment>
<accession>A0ABR7YZV3</accession>
<dbReference type="InterPro" id="IPR042262">
    <property type="entry name" value="CN_hydtase_beta_C"/>
</dbReference>
<dbReference type="NCBIfam" id="TIGR03889">
    <property type="entry name" value="nitrile_acc"/>
    <property type="match status" value="1"/>
</dbReference>
<organism evidence="2 3">
    <name type="scientific">Pseudomonas typographi</name>
    <dbReference type="NCBI Taxonomy" id="2715964"/>
    <lineage>
        <taxon>Bacteria</taxon>
        <taxon>Pseudomonadati</taxon>
        <taxon>Pseudomonadota</taxon>
        <taxon>Gammaproteobacteria</taxon>
        <taxon>Pseudomonadales</taxon>
        <taxon>Pseudomonadaceae</taxon>
        <taxon>Pseudomonas</taxon>
    </lineage>
</organism>
<dbReference type="InterPro" id="IPR049054">
    <property type="entry name" value="CN_hydtase_beta-like_N"/>
</dbReference>